<accession>A0A829DCQ6</accession>
<protein>
    <submittedName>
        <fullName evidence="2">Uncharacterized protein</fullName>
    </submittedName>
</protein>
<dbReference type="EMBL" id="AFJL02000053">
    <property type="protein sequence ID" value="EMY06126.1"/>
    <property type="molecule type" value="Genomic_DNA"/>
</dbReference>
<proteinExistence type="predicted"/>
<organism evidence="2 3">
    <name type="scientific">Leptospira interrogans str. 2002000626</name>
    <dbReference type="NCBI Taxonomy" id="996803"/>
    <lineage>
        <taxon>Bacteria</taxon>
        <taxon>Pseudomonadati</taxon>
        <taxon>Spirochaetota</taxon>
        <taxon>Spirochaetia</taxon>
        <taxon>Leptospirales</taxon>
        <taxon>Leptospiraceae</taxon>
        <taxon>Leptospira</taxon>
    </lineage>
</organism>
<keyword evidence="1" id="KW-0812">Transmembrane</keyword>
<keyword evidence="1" id="KW-1133">Transmembrane helix</keyword>
<keyword evidence="1" id="KW-0472">Membrane</keyword>
<evidence type="ECO:0000313" key="2">
    <source>
        <dbReference type="EMBL" id="EMY06126.1"/>
    </source>
</evidence>
<dbReference type="AlphaFoldDB" id="A0A829DCQ6"/>
<feature type="transmembrane region" description="Helical" evidence="1">
    <location>
        <begin position="44"/>
        <end position="66"/>
    </location>
</feature>
<sequence>MVGILAPNDGITITGRYLILTIIPLLILWETWNSQISKRWKTISVVLIIFSFFVSGIILAIMQHAIKQEKIYRNFYAQNQSSVWIFTDPLLCGQAGSDHLSKNILCINPKTNLDRIVNNLITESSISSLTLFEMSEKEFKKFEYKMPMILPSQSKTLLIKKLDLNFRKEKRLEYKGIISTRYYKP</sequence>
<dbReference type="Proteomes" id="UP000012329">
    <property type="component" value="Unassembled WGS sequence"/>
</dbReference>
<feature type="transmembrane region" description="Helical" evidence="1">
    <location>
        <begin position="15"/>
        <end position="32"/>
    </location>
</feature>
<name>A0A829DCQ6_LEPIR</name>
<gene>
    <name evidence="2" type="ORF">LEP1GSC029_1915</name>
</gene>
<evidence type="ECO:0000256" key="1">
    <source>
        <dbReference type="SAM" id="Phobius"/>
    </source>
</evidence>
<evidence type="ECO:0000313" key="3">
    <source>
        <dbReference type="Proteomes" id="UP000012329"/>
    </source>
</evidence>
<reference evidence="2 3" key="1">
    <citation type="submission" date="2013-02" db="EMBL/GenBank/DDBJ databases">
        <authorList>
            <person name="Harkins D.M."/>
            <person name="Durkin A.S."/>
            <person name="Brinkac L.M."/>
            <person name="Haft D.H."/>
            <person name="Selengut J.D."/>
            <person name="Sanka R."/>
            <person name="DePew J."/>
            <person name="Purushe J."/>
            <person name="Whelen A.C."/>
            <person name="Vinetz J.M."/>
            <person name="Sutton G.G."/>
            <person name="Nierman W.C."/>
            <person name="Fouts D.E."/>
        </authorList>
    </citation>
    <scope>NUCLEOTIDE SEQUENCE [LARGE SCALE GENOMIC DNA]</scope>
    <source>
        <strain evidence="2 3">2002000626</strain>
    </source>
</reference>
<comment type="caution">
    <text evidence="2">The sequence shown here is derived from an EMBL/GenBank/DDBJ whole genome shotgun (WGS) entry which is preliminary data.</text>
</comment>